<proteinExistence type="predicted"/>
<dbReference type="SUPFAM" id="SSF55729">
    <property type="entry name" value="Acyl-CoA N-acyltransferases (Nat)"/>
    <property type="match status" value="1"/>
</dbReference>
<dbReference type="PROSITE" id="PS51186">
    <property type="entry name" value="GNAT"/>
    <property type="match status" value="1"/>
</dbReference>
<dbReference type="Gene3D" id="3.40.630.30">
    <property type="match status" value="1"/>
</dbReference>
<organism evidence="2 3">
    <name type="scientific">Urechidicola vernalis</name>
    <dbReference type="NCBI Taxonomy" id="3075600"/>
    <lineage>
        <taxon>Bacteria</taxon>
        <taxon>Pseudomonadati</taxon>
        <taxon>Bacteroidota</taxon>
        <taxon>Flavobacteriia</taxon>
        <taxon>Flavobacteriales</taxon>
        <taxon>Flavobacteriaceae</taxon>
        <taxon>Urechidicola</taxon>
    </lineage>
</organism>
<protein>
    <submittedName>
        <fullName evidence="2">GNAT family N-acetyltransferase</fullName>
    </submittedName>
</protein>
<dbReference type="InterPro" id="IPR000182">
    <property type="entry name" value="GNAT_dom"/>
</dbReference>
<dbReference type="PANTHER" id="PTHR43617">
    <property type="entry name" value="L-AMINO ACID N-ACETYLTRANSFERASE"/>
    <property type="match status" value="1"/>
</dbReference>
<evidence type="ECO:0000313" key="3">
    <source>
        <dbReference type="Proteomes" id="UP001252186"/>
    </source>
</evidence>
<accession>A0ABU2Y6G6</accession>
<dbReference type="RefSeq" id="WP_311593877.1">
    <property type="nucleotide sequence ID" value="NZ_JAVRHV010000006.1"/>
</dbReference>
<feature type="domain" description="N-acetyltransferase" evidence="1">
    <location>
        <begin position="1"/>
        <end position="162"/>
    </location>
</feature>
<dbReference type="InterPro" id="IPR050276">
    <property type="entry name" value="MshD_Acetyltransferase"/>
</dbReference>
<evidence type="ECO:0000259" key="1">
    <source>
        <dbReference type="PROSITE" id="PS51186"/>
    </source>
</evidence>
<keyword evidence="3" id="KW-1185">Reference proteome</keyword>
<dbReference type="Proteomes" id="UP001252186">
    <property type="component" value="Unassembled WGS sequence"/>
</dbReference>
<name>A0ABU2Y6G6_9FLAO</name>
<comment type="caution">
    <text evidence="2">The sequence shown here is derived from an EMBL/GenBank/DDBJ whole genome shotgun (WGS) entry which is preliminary data.</text>
</comment>
<reference evidence="2 3" key="1">
    <citation type="submission" date="2023-09" db="EMBL/GenBank/DDBJ databases">
        <authorList>
            <person name="Rey-Velasco X."/>
        </authorList>
    </citation>
    <scope>NUCLEOTIDE SEQUENCE [LARGE SCALE GENOMIC DNA]</scope>
    <source>
        <strain evidence="2 3">P050</strain>
    </source>
</reference>
<evidence type="ECO:0000313" key="2">
    <source>
        <dbReference type="EMBL" id="MDT0553790.1"/>
    </source>
</evidence>
<dbReference type="EMBL" id="JAVRHV010000006">
    <property type="protein sequence ID" value="MDT0553790.1"/>
    <property type="molecule type" value="Genomic_DNA"/>
</dbReference>
<dbReference type="InterPro" id="IPR016181">
    <property type="entry name" value="Acyl_CoA_acyltransferase"/>
</dbReference>
<dbReference type="Pfam" id="PF00583">
    <property type="entry name" value="Acetyltransf_1"/>
    <property type="match status" value="1"/>
</dbReference>
<gene>
    <name evidence="2" type="ORF">RM519_11075</name>
</gene>
<dbReference type="CDD" id="cd04301">
    <property type="entry name" value="NAT_SF"/>
    <property type="match status" value="1"/>
</dbReference>
<sequence length="162" mass="18791">MHLKVVDTREDILMVEKLAKEVWEQHYTPIIGEEQVAYMLKKFQSANTMTEQLHAGYLYYIINFKNEPVGYLSILPKENELFLSKIYVLQHFQGKGLGKFMLNFVFEMAVELKKDKVALTVNKYNDNAIRAYEKMGFINVDAVVTNIGSGYVMDDFIMEKSV</sequence>